<dbReference type="CDD" id="cd11645">
    <property type="entry name" value="Precorrin_2_C20_MT"/>
    <property type="match status" value="1"/>
</dbReference>
<keyword evidence="10" id="KW-1185">Reference proteome</keyword>
<dbReference type="InterPro" id="IPR014776">
    <property type="entry name" value="4pyrrole_Mease_sub2"/>
</dbReference>
<comment type="pathway">
    <text evidence="1">Cofactor biosynthesis; adenosylcobalamin biosynthesis.</text>
</comment>
<dbReference type="InterPro" id="IPR035996">
    <property type="entry name" value="4pyrrol_Methylase_sf"/>
</dbReference>
<evidence type="ECO:0000256" key="3">
    <source>
        <dbReference type="ARBA" id="ARBA00022573"/>
    </source>
</evidence>
<dbReference type="PANTHER" id="PTHR43467:SF2">
    <property type="entry name" value="COBALT-PRECORRIN-2 C(20)-METHYLTRANSFERASE"/>
    <property type="match status" value="1"/>
</dbReference>
<evidence type="ECO:0000259" key="8">
    <source>
        <dbReference type="Pfam" id="PF00590"/>
    </source>
</evidence>
<organism evidence="9 10">
    <name type="scientific">Thermosulfurimonas dismutans</name>
    <dbReference type="NCBI Taxonomy" id="999894"/>
    <lineage>
        <taxon>Bacteria</taxon>
        <taxon>Pseudomonadati</taxon>
        <taxon>Thermodesulfobacteriota</taxon>
        <taxon>Thermodesulfobacteria</taxon>
        <taxon>Thermodesulfobacteriales</taxon>
        <taxon>Thermodesulfobacteriaceae</taxon>
        <taxon>Thermosulfurimonas</taxon>
    </lineage>
</organism>
<dbReference type="GO" id="GO:0009236">
    <property type="term" value="P:cobalamin biosynthetic process"/>
    <property type="evidence" value="ECO:0007669"/>
    <property type="project" value="UniProtKB-UniRule"/>
</dbReference>
<dbReference type="Proteomes" id="UP000078390">
    <property type="component" value="Unassembled WGS sequence"/>
</dbReference>
<reference evidence="9 10" key="1">
    <citation type="submission" date="2016-04" db="EMBL/GenBank/DDBJ databases">
        <title>Genome analysis of Thermosulfurimonas dismutans, the first thermophilic sulfur-disproportionating bacterium of the phylum Thermodesulfobacteria.</title>
        <authorList>
            <person name="Mardanov A.V."/>
            <person name="Beletsky A.V."/>
            <person name="Kadnikov V.V."/>
            <person name="Slobodkin A.I."/>
            <person name="Ravin N.V."/>
        </authorList>
    </citation>
    <scope>NUCLEOTIDE SEQUENCE [LARGE SCALE GENOMIC DNA]</scope>
    <source>
        <strain evidence="9 10">S95</strain>
    </source>
</reference>
<dbReference type="PANTHER" id="PTHR43467">
    <property type="entry name" value="COBALT-PRECORRIN-2 C(20)-METHYLTRANSFERASE"/>
    <property type="match status" value="1"/>
</dbReference>
<evidence type="ECO:0000256" key="2">
    <source>
        <dbReference type="ARBA" id="ARBA00005879"/>
    </source>
</evidence>
<dbReference type="NCBIfam" id="TIGR01467">
    <property type="entry name" value="cobI_cbiL"/>
    <property type="match status" value="1"/>
</dbReference>
<proteinExistence type="inferred from homology"/>
<dbReference type="SUPFAM" id="SSF53790">
    <property type="entry name" value="Tetrapyrrole methylase"/>
    <property type="match status" value="1"/>
</dbReference>
<evidence type="ECO:0000313" key="10">
    <source>
        <dbReference type="Proteomes" id="UP000078390"/>
    </source>
</evidence>
<accession>A0A179D1K2</accession>
<dbReference type="OrthoDB" id="9804789at2"/>
<evidence type="ECO:0000256" key="7">
    <source>
        <dbReference type="PIRNR" id="PIRNR036427"/>
    </source>
</evidence>
<keyword evidence="3" id="KW-0169">Cobalamin biosynthesis</keyword>
<dbReference type="InterPro" id="IPR006364">
    <property type="entry name" value="CobI/CbiL/CobIJ_dom"/>
</dbReference>
<sequence length="238" mass="26756">MKRPVLCGVGVGPGDPELLTLKAVRVLREADFVFVSASTKNEYSLALRVAAEYIPPERPIEHLPFPMTRDREKLEQAWEENARKVVEKLRVFSKVVFLTMGDPALYSTFGYLARWVRRLYPKVEIRMIPGITAAQAAAARFNLILTEGEEAFVLASGLAAEEVLKKFAGEKTSFALYKVYRRAPEIIEILRQTERLKDARAISWCGFPEEIIYEDATKISGSTPPYFTLLLVGGKALD</sequence>
<dbReference type="UniPathway" id="UPA00148"/>
<evidence type="ECO:0000256" key="5">
    <source>
        <dbReference type="ARBA" id="ARBA00022679"/>
    </source>
</evidence>
<dbReference type="Gene3D" id="3.30.950.10">
    <property type="entry name" value="Methyltransferase, Cobalt-precorrin-4 Transmethylase, Domain 2"/>
    <property type="match status" value="1"/>
</dbReference>
<protein>
    <submittedName>
        <fullName evidence="9">Cobalt-precorrin-2 C20-methyltransferase</fullName>
        <ecNumber evidence="9">2.1.1.130</ecNumber>
    </submittedName>
</protein>
<keyword evidence="4 9" id="KW-0489">Methyltransferase</keyword>
<keyword evidence="6" id="KW-0949">S-adenosyl-L-methionine</keyword>
<comment type="caution">
    <text evidence="9">The sequence shown here is derived from an EMBL/GenBank/DDBJ whole genome shotgun (WGS) entry which is preliminary data.</text>
</comment>
<dbReference type="PIRSF" id="PIRSF036427">
    <property type="entry name" value="Precrrn-2_mtase"/>
    <property type="match status" value="1"/>
</dbReference>
<comment type="similarity">
    <text evidence="2 7">Belongs to the precorrin methyltransferase family.</text>
</comment>
<evidence type="ECO:0000256" key="4">
    <source>
        <dbReference type="ARBA" id="ARBA00022603"/>
    </source>
</evidence>
<dbReference type="InterPro" id="IPR014777">
    <property type="entry name" value="4pyrrole_Mease_sub1"/>
</dbReference>
<dbReference type="GO" id="GO:0030788">
    <property type="term" value="F:precorrin-2 C20-methyltransferase activity"/>
    <property type="evidence" value="ECO:0007669"/>
    <property type="project" value="UniProtKB-EC"/>
</dbReference>
<gene>
    <name evidence="9" type="ORF">TDIS_2002</name>
</gene>
<dbReference type="EMBL" id="LWLG01000020">
    <property type="protein sequence ID" value="OAQ19930.1"/>
    <property type="molecule type" value="Genomic_DNA"/>
</dbReference>
<dbReference type="Pfam" id="PF00590">
    <property type="entry name" value="TP_methylase"/>
    <property type="match status" value="1"/>
</dbReference>
<dbReference type="AlphaFoldDB" id="A0A179D1K2"/>
<dbReference type="Gene3D" id="3.40.1010.10">
    <property type="entry name" value="Cobalt-precorrin-4 Transmethylase, Domain 1"/>
    <property type="match status" value="1"/>
</dbReference>
<dbReference type="GO" id="GO:0032259">
    <property type="term" value="P:methylation"/>
    <property type="evidence" value="ECO:0007669"/>
    <property type="project" value="UniProtKB-KW"/>
</dbReference>
<keyword evidence="5 9" id="KW-0808">Transferase</keyword>
<dbReference type="RefSeq" id="WP_068671734.1">
    <property type="nucleotide sequence ID" value="NZ_LWLG01000020.1"/>
</dbReference>
<feature type="domain" description="Tetrapyrrole methylase" evidence="8">
    <location>
        <begin position="6"/>
        <end position="214"/>
    </location>
</feature>
<dbReference type="InterPro" id="IPR012382">
    <property type="entry name" value="CobI/CbiL"/>
</dbReference>
<evidence type="ECO:0000313" key="9">
    <source>
        <dbReference type="EMBL" id="OAQ19930.1"/>
    </source>
</evidence>
<dbReference type="EC" id="2.1.1.130" evidence="9"/>
<dbReference type="InterPro" id="IPR000878">
    <property type="entry name" value="4pyrrol_Mease"/>
</dbReference>
<evidence type="ECO:0000256" key="1">
    <source>
        <dbReference type="ARBA" id="ARBA00004953"/>
    </source>
</evidence>
<name>A0A179D1K2_9BACT</name>
<dbReference type="STRING" id="999894.TDIS_2002"/>
<evidence type="ECO:0000256" key="6">
    <source>
        <dbReference type="ARBA" id="ARBA00022691"/>
    </source>
</evidence>